<evidence type="ECO:0000256" key="1">
    <source>
        <dbReference type="ARBA" id="ARBA00007257"/>
    </source>
</evidence>
<reference evidence="8" key="1">
    <citation type="submission" date="2021-02" db="EMBL/GenBank/DDBJ databases">
        <title>Infant gut strain persistence is associated with maternal origin, phylogeny, and functional potential including surface adhesion and iron acquisition.</title>
        <authorList>
            <person name="Lou Y.C."/>
        </authorList>
    </citation>
    <scope>NUCLEOTIDE SEQUENCE</scope>
    <source>
        <strain evidence="8">L3_101_000M1_dasL3_101_000M1_concoct_87</strain>
    </source>
</reference>
<feature type="signal peptide" evidence="6">
    <location>
        <begin position="1"/>
        <end position="32"/>
    </location>
</feature>
<comment type="similarity">
    <text evidence="1">Belongs to the serine-aspartate repeat-containing protein (SDr) family.</text>
</comment>
<keyword evidence="5" id="KW-1133">Transmembrane helix</keyword>
<evidence type="ECO:0000313" key="8">
    <source>
        <dbReference type="EMBL" id="MBS5333528.1"/>
    </source>
</evidence>
<feature type="region of interest" description="Disordered" evidence="4">
    <location>
        <begin position="1916"/>
        <end position="1954"/>
    </location>
</feature>
<feature type="domain" description="SpaA-like prealbumin fold" evidence="7">
    <location>
        <begin position="1252"/>
        <end position="1351"/>
    </location>
</feature>
<proteinExistence type="inferred from homology"/>
<evidence type="ECO:0000256" key="3">
    <source>
        <dbReference type="ARBA" id="ARBA00022729"/>
    </source>
</evidence>
<dbReference type="Proteomes" id="UP000759273">
    <property type="component" value="Unassembled WGS sequence"/>
</dbReference>
<gene>
    <name evidence="8" type="ORF">KHY36_13500</name>
</gene>
<dbReference type="PANTHER" id="PTHR36108:SF13">
    <property type="entry name" value="COLOSSIN-B-RELATED"/>
    <property type="match status" value="1"/>
</dbReference>
<dbReference type="InterPro" id="IPR041033">
    <property type="entry name" value="SpaA_PFL_dom_1"/>
</dbReference>
<evidence type="ECO:0000256" key="4">
    <source>
        <dbReference type="SAM" id="MobiDB-lite"/>
    </source>
</evidence>
<dbReference type="Gene3D" id="2.60.40.10">
    <property type="entry name" value="Immunoglobulins"/>
    <property type="match status" value="6"/>
</dbReference>
<protein>
    <recommendedName>
        <fullName evidence="7">SpaA-like prealbumin fold domain-containing protein</fullName>
    </recommendedName>
</protein>
<accession>A0A943HIY5</accession>
<feature type="compositionally biased region" description="Pro residues" evidence="4">
    <location>
        <begin position="1925"/>
        <end position="1947"/>
    </location>
</feature>
<feature type="domain" description="SpaA-like prealbumin fold" evidence="7">
    <location>
        <begin position="1700"/>
        <end position="1779"/>
    </location>
</feature>
<dbReference type="InterPro" id="IPR013783">
    <property type="entry name" value="Ig-like_fold"/>
</dbReference>
<dbReference type="EMBL" id="JAGZGG010000045">
    <property type="protein sequence ID" value="MBS5333528.1"/>
    <property type="molecule type" value="Genomic_DNA"/>
</dbReference>
<feature type="transmembrane region" description="Helical" evidence="5">
    <location>
        <begin position="1960"/>
        <end position="1982"/>
    </location>
</feature>
<comment type="caution">
    <text evidence="8">The sequence shown here is derived from an EMBL/GenBank/DDBJ whole genome shotgun (WGS) entry which is preliminary data.</text>
</comment>
<feature type="domain" description="SpaA-like prealbumin fold" evidence="7">
    <location>
        <begin position="1448"/>
        <end position="1514"/>
    </location>
</feature>
<evidence type="ECO:0000256" key="6">
    <source>
        <dbReference type="SAM" id="SignalP"/>
    </source>
</evidence>
<organism evidence="8 9">
    <name type="scientific">Subdoligranulum variabile</name>
    <dbReference type="NCBI Taxonomy" id="214851"/>
    <lineage>
        <taxon>Bacteria</taxon>
        <taxon>Bacillati</taxon>
        <taxon>Bacillota</taxon>
        <taxon>Clostridia</taxon>
        <taxon>Eubacteriales</taxon>
        <taxon>Oscillospiraceae</taxon>
        <taxon>Subdoligranulum</taxon>
    </lineage>
</organism>
<feature type="chain" id="PRO_5037621637" description="SpaA-like prealbumin fold domain-containing protein" evidence="6">
    <location>
        <begin position="33"/>
        <end position="2003"/>
    </location>
</feature>
<feature type="domain" description="SpaA-like prealbumin fold" evidence="7">
    <location>
        <begin position="1807"/>
        <end position="1888"/>
    </location>
</feature>
<evidence type="ECO:0000256" key="5">
    <source>
        <dbReference type="SAM" id="Phobius"/>
    </source>
</evidence>
<keyword evidence="5" id="KW-0812">Transmembrane</keyword>
<keyword evidence="3 6" id="KW-0732">Signal</keyword>
<feature type="domain" description="SpaA-like prealbumin fold" evidence="7">
    <location>
        <begin position="1573"/>
        <end position="1688"/>
    </location>
</feature>
<evidence type="ECO:0000256" key="2">
    <source>
        <dbReference type="ARBA" id="ARBA00022525"/>
    </source>
</evidence>
<evidence type="ECO:0000259" key="7">
    <source>
        <dbReference type="Pfam" id="PF17802"/>
    </source>
</evidence>
<evidence type="ECO:0000313" key="9">
    <source>
        <dbReference type="Proteomes" id="UP000759273"/>
    </source>
</evidence>
<keyword evidence="5" id="KW-0472">Membrane</keyword>
<dbReference type="PANTHER" id="PTHR36108">
    <property type="entry name" value="COLOSSIN-B-RELATED"/>
    <property type="match status" value="1"/>
</dbReference>
<sequence length="2003" mass="218097">MKNKHRIKQGLSLLLAGGIALTNLGAVMPAFAEDAPATPETAEAATQETAEANVPTPNLLQITENLYDDLPDAPTGSYLGSMGLPVATGETKIGISAWVSDLYDGVDAHMDADALNADENTVTIGKTPGTDYAIVPLLAQVEYPADGAVSEIILPDGVELLSYRSTDYEPIPADEQEQAEILHQTYSEQSAAATGLYVKASADFTAQLVYTDSDGSSQSKSIHVQISEDAAPTQMYADTGDDSIAAYAAGPTPPYATGKITSIAKEGGTWLIWFNGQEAYCCSHGLNGQPKGCPTYSFSHVSRLEPGQYTPGNHYANQVNIWGGLGQLSLDMLDDRPVVASLEYDPEGCEEQPDILGSLYDETQQWIMENYPDSYAAQTYIAAAEELVNGTDAQSGENGYYTYIYNPPAGYAWQVVALVGEEIAGGTEIPDVPSVPEPKYYSAAWTAPAQSASGSFDLTFTVNTDKVQLNTLEKVDGAVITVTPSRTGGSVDGGSWQMSPAGAQTITTSGHTQDDSFHLNGGDGSATWTVHYEVSKTSTSTLSGQEGPFTSQAEADAAAEAAKNTAIGQLQNEAQGMVDAAIASARAQLANITFSYDEVTIPHGFDSTPGALGSHQTITVPANSSNDYKMQNDEWSVKVSIDKIDSETKQRIKGDAEFEVFEWDTVLQCYIPAGGYNRYKVERQADGTYKVINHSNYANGSDNIYYTQRNEGKFVIVESRAPSGYYGDWTDVTKPGTAGSVLGKRAYAFEITKALDGQTIWLGNADYNADISTTNSGSTLIDTGEGVVTITFGSRKADKTYATDPTGIANNENSYTMHANADKMQNDRVLGNILLTKEDLDAARYLAAGSNGDTTLEGAVYDLYAAENITQPDGVTVIVDYSKITDANGQPIWHTTVLTNGGWDTDYLPILQKDRLVASAKITDGKLAFANLYMGRYYLVERATGLVLPIDGNGKLYVTGKYPLLNKKLERTGKYNSLATKGGEYTDYIYKNQYSAVAESRKLNGSKAWDGYYLSYAKGYLCDEVNHYKTLTYADESTYHIHAEQESQDEVLKSGFSLQKLVSTTGQPSPALKLEGAGFAVYRISKLSKAAQFKQKPDGSYDAQSILDAYRKDNYDNLTLKYDFTAEGQAIANMFESSTDTVNAYNATLTADGDYANGRGNGWMPTDQPAEYRLGEMFTNDEGVFRVEGLPYGQYLVVETTIPKDVFQCDPFIVTVDANSPQSRFTVPAGCVTTATNNYMTYNVLDEELEGYLQLIKTDTETGKAVKIANTAFALYKLDDKGNKTRISMIDPASGSATKKTDVFYTDADSLMKTPEKLPLGRYLIEELQGPEGYYNDPAYSVEFEIKSDRVWQVVGNATNDMDEYIVTEKYCNHETLGQLTIRKLGNVLTDYKDGQFMYTQDNLAGAVYEIHAAADIATPDRQGTYWYKSGDLVATVTTGAEGQVDEVKFSPTRTQATYDFLKITHDGTKGEVTVTLPLGKYTITELQAPYGFVLTQQSYTVEFGWDNQKNDIVMAKTIVSHEQDGDKKCSYSIVNVKDASDAHKSGQTLVFENARVLPVPEKPGDKVSKIGVGIYKQDREALTYLPGAVYELYTVDDIYSADGTKLLDAGTKLATSSTTNASGFTWFDVDVPIRGEYYIDPAGPRSTSRENSGRYRIVEITAPAGYLLDSTPMEVAFTYEGQQIAWQVVDGTNTNLRTSVDISKQDITNGKELPDAKLEIREADGNLVEGWTSTKTPHTVRGLELEKAYTLTETRAPDGYAEAESIVFKLVQNGTEQVNEVYVKSDDDWVKLDDATVIMQDAPVLDIDKTDIAGNLLPGATLTIRDANDEVVDTWITDYKTHRVPISDQFIKLSGETKEYVYTLTEDAAPAGFEIAESVQFKVQQADKNVCLFVRENADAEWVRADKRLIQMIDEATPREDTPTPTPAPTPQPTPAATPVPTPAPTPHKVQTLPQTGDGFPLLAIVVVSLASATGIVLLTVKQKNTLKETSDEEDADESADR</sequence>
<dbReference type="Pfam" id="PF17802">
    <property type="entry name" value="SpaA"/>
    <property type="match status" value="5"/>
</dbReference>
<name>A0A943HIY5_9FIRM</name>
<keyword evidence="2" id="KW-0964">Secreted</keyword>